<evidence type="ECO:0000313" key="2">
    <source>
        <dbReference type="Proteomes" id="UP000617145"/>
    </source>
</evidence>
<accession>A0A8J3EHK9</accession>
<proteinExistence type="predicted"/>
<name>A0A8J3EHK9_9RHOB</name>
<organism evidence="1 2">
    <name type="scientific">Salipiger pallidus</name>
    <dbReference type="NCBI Taxonomy" id="1775170"/>
    <lineage>
        <taxon>Bacteria</taxon>
        <taxon>Pseudomonadati</taxon>
        <taxon>Pseudomonadota</taxon>
        <taxon>Alphaproteobacteria</taxon>
        <taxon>Rhodobacterales</taxon>
        <taxon>Roseobacteraceae</taxon>
        <taxon>Salipiger</taxon>
    </lineage>
</organism>
<keyword evidence="2" id="KW-1185">Reference proteome</keyword>
<comment type="caution">
    <text evidence="1">The sequence shown here is derived from an EMBL/GenBank/DDBJ whole genome shotgun (WGS) entry which is preliminary data.</text>
</comment>
<dbReference type="Proteomes" id="UP000617145">
    <property type="component" value="Unassembled WGS sequence"/>
</dbReference>
<sequence>MTAALDLPGASVTVAELQALRDLVASGGKGAGPGTVLVADVRPSMLCGRTRAFRSVAAAEVLAMVGWQALGAGGHIGLMTVGTGSAVIVPLGVAGDGACAMDEVIAGLVRAHEAALAHALAGQLDDVPLERGLSDLESIAPEGATIVIASGFSVPGAGLAARLAGLARRGPLKLVHVVDGARAAGGAEKELFGQPVQAIDASAQPRDTAAHLAALTAGPDVTRLAADLSGAAPGGQVRP</sequence>
<protein>
    <recommendedName>
        <fullName evidence="3">DUF58 domain-containing protein</fullName>
    </recommendedName>
</protein>
<evidence type="ECO:0000313" key="1">
    <source>
        <dbReference type="EMBL" id="GGG79611.1"/>
    </source>
</evidence>
<reference evidence="1" key="2">
    <citation type="submission" date="2020-09" db="EMBL/GenBank/DDBJ databases">
        <authorList>
            <person name="Sun Q."/>
            <person name="Zhou Y."/>
        </authorList>
    </citation>
    <scope>NUCLEOTIDE SEQUENCE</scope>
    <source>
        <strain evidence="1">CGMCC 1.15762</strain>
    </source>
</reference>
<evidence type="ECO:0008006" key="3">
    <source>
        <dbReference type="Google" id="ProtNLM"/>
    </source>
</evidence>
<dbReference type="RefSeq" id="WP_188791138.1">
    <property type="nucleotide sequence ID" value="NZ_BMJV01000006.1"/>
</dbReference>
<reference evidence="1" key="1">
    <citation type="journal article" date="2014" name="Int. J. Syst. Evol. Microbiol.">
        <title>Complete genome sequence of Corynebacterium casei LMG S-19264T (=DSM 44701T), isolated from a smear-ripened cheese.</title>
        <authorList>
            <consortium name="US DOE Joint Genome Institute (JGI-PGF)"/>
            <person name="Walter F."/>
            <person name="Albersmeier A."/>
            <person name="Kalinowski J."/>
            <person name="Ruckert C."/>
        </authorList>
    </citation>
    <scope>NUCLEOTIDE SEQUENCE</scope>
    <source>
        <strain evidence="1">CGMCC 1.15762</strain>
    </source>
</reference>
<dbReference type="AlphaFoldDB" id="A0A8J3EHK9"/>
<gene>
    <name evidence="1" type="ORF">GCM10011415_31060</name>
</gene>
<dbReference type="EMBL" id="BMJV01000006">
    <property type="protein sequence ID" value="GGG79611.1"/>
    <property type="molecule type" value="Genomic_DNA"/>
</dbReference>